<evidence type="ECO:0000259" key="21">
    <source>
        <dbReference type="Pfam" id="PF02887"/>
    </source>
</evidence>
<keyword evidence="10" id="KW-0547">Nucleotide-binding</keyword>
<dbReference type="NCBIfam" id="NF004978">
    <property type="entry name" value="PRK06354.1"/>
    <property type="match status" value="1"/>
</dbReference>
<evidence type="ECO:0000256" key="14">
    <source>
        <dbReference type="ARBA" id="ARBA00022958"/>
    </source>
</evidence>
<sequence>MQKTKMIFTIGPASKNEETISKLIEAGMSASRHNFSHGTYDDHGYAINLVRRISKKYNKSIAVVLDTKGPEIRTGNFKNSKIELREGNEFTFYCGEEVVGDENKCSITYDNLNKDVKVGDKILVDDGLLEFEVKCIKENKIICLIKNNGIISNHKGVNVPGVSISLPSLTHKDIEDLKFGCEIGVDIIAASFIRKASDVLSIRKTLEKNGGTGIQIFSKVENHEGVNNIDQIIKFSDGIMIARGDMGVEIPIEKVPIIQKEIIEKCNKVGKPVITATQMLDSMIRNPRPTRAEASDIANAIFDGTDAIMLSGETANGKYPVEAAKTMSKIAETVEQNLDYEAIFNKKRELHIQNVPNAISVATCTTASELNASAIITATQSGNTARMVSKYRPKCPIIAVTPKENVARKLALNWGVFPLLTTQKDSTDELIDTSVNIALESGYVKKGDLVVIAAGVPVNYTGSTNLLKVHLVGDVLVQGKGIGTKTSYGTIKVVNSPEEAYELVEKNDIIVVKNLDKGYIPLIDTISGVISEEGGLTSHLAIECISKEIPVICKAGEATKILKTGSFITMDTPRGIVYNGKINIK</sequence>
<comment type="cofactor">
    <cofactor evidence="2">
        <name>K(+)</name>
        <dbReference type="ChEBI" id="CHEBI:29103"/>
    </cofactor>
</comment>
<dbReference type="InterPro" id="IPR001697">
    <property type="entry name" value="Pyr_Knase"/>
</dbReference>
<keyword evidence="16 22" id="KW-0670">Pyruvate</keyword>
<dbReference type="AlphaFoldDB" id="A0A1E8F298"/>
<dbReference type="InterPro" id="IPR036918">
    <property type="entry name" value="Pyrv_Knase_C_sf"/>
</dbReference>
<dbReference type="STRING" id="1121290.CLAOCE_03150"/>
<evidence type="ECO:0000256" key="1">
    <source>
        <dbReference type="ARBA" id="ARBA00001946"/>
    </source>
</evidence>
<dbReference type="UniPathway" id="UPA00109">
    <property type="reaction ID" value="UER00188"/>
</dbReference>
<evidence type="ECO:0000256" key="15">
    <source>
        <dbReference type="ARBA" id="ARBA00023152"/>
    </source>
</evidence>
<proteinExistence type="inferred from homology"/>
<dbReference type="InterPro" id="IPR008279">
    <property type="entry name" value="PEP-util_enz_mobile_dom"/>
</dbReference>
<evidence type="ECO:0000256" key="8">
    <source>
        <dbReference type="ARBA" id="ARBA00022679"/>
    </source>
</evidence>
<comment type="similarity">
    <text evidence="5 18">Belongs to the pyruvate kinase family.</text>
</comment>
<evidence type="ECO:0000256" key="4">
    <source>
        <dbReference type="ARBA" id="ARBA00006237"/>
    </source>
</evidence>
<feature type="domain" description="Pyruvate kinase barrel" evidence="19">
    <location>
        <begin position="1"/>
        <end position="323"/>
    </location>
</feature>
<feature type="domain" description="PEP-utilising enzyme mobile" evidence="20">
    <location>
        <begin position="505"/>
        <end position="575"/>
    </location>
</feature>
<keyword evidence="15 18" id="KW-0324">Glycolysis</keyword>
<evidence type="ECO:0000256" key="5">
    <source>
        <dbReference type="ARBA" id="ARBA00008663"/>
    </source>
</evidence>
<dbReference type="PANTHER" id="PTHR11817">
    <property type="entry name" value="PYRUVATE KINASE"/>
    <property type="match status" value="1"/>
</dbReference>
<evidence type="ECO:0000256" key="17">
    <source>
        <dbReference type="NCBIfam" id="TIGR01064"/>
    </source>
</evidence>
<dbReference type="GO" id="GO:0030955">
    <property type="term" value="F:potassium ion binding"/>
    <property type="evidence" value="ECO:0007669"/>
    <property type="project" value="UniProtKB-UniRule"/>
</dbReference>
<comment type="similarity">
    <text evidence="4">In the C-terminal section; belongs to the PEP-utilizing enzyme family.</text>
</comment>
<dbReference type="NCBIfam" id="TIGR01064">
    <property type="entry name" value="pyruv_kin"/>
    <property type="match status" value="1"/>
</dbReference>
<dbReference type="GO" id="GO:0004743">
    <property type="term" value="F:pyruvate kinase activity"/>
    <property type="evidence" value="ECO:0007669"/>
    <property type="project" value="UniProtKB-UniRule"/>
</dbReference>
<evidence type="ECO:0000259" key="19">
    <source>
        <dbReference type="Pfam" id="PF00224"/>
    </source>
</evidence>
<comment type="caution">
    <text evidence="22">The sequence shown here is derived from an EMBL/GenBank/DDBJ whole genome shotgun (WGS) entry which is preliminary data.</text>
</comment>
<evidence type="ECO:0000313" key="22">
    <source>
        <dbReference type="EMBL" id="OFI07486.1"/>
    </source>
</evidence>
<reference evidence="22 23" key="1">
    <citation type="submission" date="2016-06" db="EMBL/GenBank/DDBJ databases">
        <title>Genome sequence of Clostridium acetireducens DSM 10703.</title>
        <authorList>
            <person name="Poehlein A."/>
            <person name="Fluechter S."/>
            <person name="Duerre P."/>
            <person name="Daniel R."/>
        </authorList>
    </citation>
    <scope>NUCLEOTIDE SEQUENCE [LARGE SCALE GENOMIC DNA]</scope>
    <source>
        <strain evidence="22 23">DSM 10703</strain>
    </source>
</reference>
<evidence type="ECO:0000256" key="6">
    <source>
        <dbReference type="ARBA" id="ARBA00012142"/>
    </source>
</evidence>
<dbReference type="Gene3D" id="3.20.20.60">
    <property type="entry name" value="Phosphoenolpyruvate-binding domains"/>
    <property type="match status" value="1"/>
</dbReference>
<dbReference type="InterPro" id="IPR015793">
    <property type="entry name" value="Pyrv_Knase_brl"/>
</dbReference>
<dbReference type="EMBL" id="LZFO01000003">
    <property type="protein sequence ID" value="OFI07486.1"/>
    <property type="molecule type" value="Genomic_DNA"/>
</dbReference>
<evidence type="ECO:0000256" key="11">
    <source>
        <dbReference type="ARBA" id="ARBA00022777"/>
    </source>
</evidence>
<organism evidence="22 23">
    <name type="scientific">Clostridium acetireducens DSM 10703</name>
    <dbReference type="NCBI Taxonomy" id="1121290"/>
    <lineage>
        <taxon>Bacteria</taxon>
        <taxon>Bacillati</taxon>
        <taxon>Bacillota</taxon>
        <taxon>Clostridia</taxon>
        <taxon>Eubacteriales</taxon>
        <taxon>Clostridiaceae</taxon>
        <taxon>Clostridium</taxon>
    </lineage>
</organism>
<dbReference type="RefSeq" id="WP_070109285.1">
    <property type="nucleotide sequence ID" value="NZ_LZFO01000003.1"/>
</dbReference>
<dbReference type="EC" id="2.7.1.40" evidence="6 17"/>
<dbReference type="GO" id="GO:0000287">
    <property type="term" value="F:magnesium ion binding"/>
    <property type="evidence" value="ECO:0007669"/>
    <property type="project" value="UniProtKB-UniRule"/>
</dbReference>
<keyword evidence="8 18" id="KW-0808">Transferase</keyword>
<dbReference type="InterPro" id="IPR015806">
    <property type="entry name" value="Pyrv_Knase_insert_dom_sf"/>
</dbReference>
<dbReference type="NCBIfam" id="NF004491">
    <property type="entry name" value="PRK05826.1"/>
    <property type="match status" value="1"/>
</dbReference>
<comment type="catalytic activity">
    <reaction evidence="18">
        <text>pyruvate + ATP = phosphoenolpyruvate + ADP + H(+)</text>
        <dbReference type="Rhea" id="RHEA:18157"/>
        <dbReference type="ChEBI" id="CHEBI:15361"/>
        <dbReference type="ChEBI" id="CHEBI:15378"/>
        <dbReference type="ChEBI" id="CHEBI:30616"/>
        <dbReference type="ChEBI" id="CHEBI:58702"/>
        <dbReference type="ChEBI" id="CHEBI:456216"/>
        <dbReference type="EC" id="2.7.1.40"/>
    </reaction>
</comment>
<dbReference type="FunFam" id="2.40.33.10:FF:000001">
    <property type="entry name" value="Pyruvate kinase"/>
    <property type="match status" value="1"/>
</dbReference>
<dbReference type="SUPFAM" id="SSF50800">
    <property type="entry name" value="PK beta-barrel domain-like"/>
    <property type="match status" value="1"/>
</dbReference>
<keyword evidence="13 18" id="KW-0460">Magnesium</keyword>
<dbReference type="SUPFAM" id="SSF52935">
    <property type="entry name" value="PK C-terminal domain-like"/>
    <property type="match status" value="1"/>
</dbReference>
<dbReference type="InterPro" id="IPR036637">
    <property type="entry name" value="Phosphohistidine_dom_sf"/>
</dbReference>
<comment type="cofactor">
    <cofactor evidence="1">
        <name>Mg(2+)</name>
        <dbReference type="ChEBI" id="CHEBI:18420"/>
    </cofactor>
</comment>
<accession>A0A1E8F298</accession>
<dbReference type="PRINTS" id="PR01050">
    <property type="entry name" value="PYRUVTKNASE"/>
</dbReference>
<dbReference type="GO" id="GO:0016301">
    <property type="term" value="F:kinase activity"/>
    <property type="evidence" value="ECO:0007669"/>
    <property type="project" value="UniProtKB-KW"/>
</dbReference>
<dbReference type="OrthoDB" id="9812123at2"/>
<dbReference type="InterPro" id="IPR015813">
    <property type="entry name" value="Pyrv/PenolPyrv_kinase-like_dom"/>
</dbReference>
<evidence type="ECO:0000256" key="3">
    <source>
        <dbReference type="ARBA" id="ARBA00004997"/>
    </source>
</evidence>
<keyword evidence="23" id="KW-1185">Reference proteome</keyword>
<keyword evidence="12" id="KW-0067">ATP-binding</keyword>
<keyword evidence="11 18" id="KW-0418">Kinase</keyword>
<dbReference type="Gene3D" id="3.50.30.10">
    <property type="entry name" value="Phosphohistidine domain"/>
    <property type="match status" value="1"/>
</dbReference>
<dbReference type="InterPro" id="IPR015795">
    <property type="entry name" value="Pyrv_Knase_C"/>
</dbReference>
<dbReference type="GO" id="GO:0005524">
    <property type="term" value="F:ATP binding"/>
    <property type="evidence" value="ECO:0007669"/>
    <property type="project" value="UniProtKB-KW"/>
</dbReference>
<evidence type="ECO:0000256" key="2">
    <source>
        <dbReference type="ARBA" id="ARBA00001958"/>
    </source>
</evidence>
<keyword evidence="9" id="KW-0479">Metal-binding</keyword>
<dbReference type="InterPro" id="IPR011037">
    <property type="entry name" value="Pyrv_Knase-like_insert_dom_sf"/>
</dbReference>
<dbReference type="Proteomes" id="UP000175744">
    <property type="component" value="Unassembled WGS sequence"/>
</dbReference>
<evidence type="ECO:0000256" key="9">
    <source>
        <dbReference type="ARBA" id="ARBA00022723"/>
    </source>
</evidence>
<evidence type="ECO:0000256" key="18">
    <source>
        <dbReference type="RuleBase" id="RU000504"/>
    </source>
</evidence>
<keyword evidence="14" id="KW-0630">Potassium</keyword>
<dbReference type="PATRIC" id="fig|1121290.3.peg.319"/>
<comment type="pathway">
    <text evidence="3 18">Carbohydrate degradation; glycolysis; pyruvate from D-glyceraldehyde 3-phosphate: step 5/5.</text>
</comment>
<evidence type="ECO:0000256" key="10">
    <source>
        <dbReference type="ARBA" id="ARBA00022741"/>
    </source>
</evidence>
<gene>
    <name evidence="22" type="primary">pyk</name>
    <name evidence="22" type="ORF">CLOACE_03150</name>
</gene>
<evidence type="ECO:0000256" key="12">
    <source>
        <dbReference type="ARBA" id="ARBA00022840"/>
    </source>
</evidence>
<dbReference type="Pfam" id="PF00224">
    <property type="entry name" value="PK"/>
    <property type="match status" value="1"/>
</dbReference>
<dbReference type="Gene3D" id="2.40.33.10">
    <property type="entry name" value="PK beta-barrel domain-like"/>
    <property type="match status" value="1"/>
</dbReference>
<dbReference type="Pfam" id="PF00391">
    <property type="entry name" value="PEP-utilizers"/>
    <property type="match status" value="1"/>
</dbReference>
<dbReference type="SUPFAM" id="SSF52009">
    <property type="entry name" value="Phosphohistidine domain"/>
    <property type="match status" value="1"/>
</dbReference>
<evidence type="ECO:0000313" key="23">
    <source>
        <dbReference type="Proteomes" id="UP000175744"/>
    </source>
</evidence>
<dbReference type="Gene3D" id="3.40.1380.20">
    <property type="entry name" value="Pyruvate kinase, C-terminal domain"/>
    <property type="match status" value="1"/>
</dbReference>
<dbReference type="FunFam" id="3.20.20.60:FF:000001">
    <property type="entry name" value="Pyruvate kinase"/>
    <property type="match status" value="1"/>
</dbReference>
<feature type="domain" description="Pyruvate kinase C-terminal" evidence="21">
    <location>
        <begin position="357"/>
        <end position="470"/>
    </location>
</feature>
<dbReference type="InterPro" id="IPR040442">
    <property type="entry name" value="Pyrv_kinase-like_dom_sf"/>
</dbReference>
<name>A0A1E8F298_9CLOT</name>
<dbReference type="SUPFAM" id="SSF51621">
    <property type="entry name" value="Phosphoenolpyruvate/pyruvate domain"/>
    <property type="match status" value="1"/>
</dbReference>
<evidence type="ECO:0000259" key="20">
    <source>
        <dbReference type="Pfam" id="PF00391"/>
    </source>
</evidence>
<dbReference type="Pfam" id="PF02887">
    <property type="entry name" value="PK_C"/>
    <property type="match status" value="1"/>
</dbReference>
<evidence type="ECO:0000256" key="13">
    <source>
        <dbReference type="ARBA" id="ARBA00022842"/>
    </source>
</evidence>
<evidence type="ECO:0000256" key="16">
    <source>
        <dbReference type="ARBA" id="ARBA00023317"/>
    </source>
</evidence>
<protein>
    <recommendedName>
        <fullName evidence="7 17">Pyruvate kinase</fullName>
        <ecNumber evidence="6 17">2.7.1.40</ecNumber>
    </recommendedName>
</protein>
<evidence type="ECO:0000256" key="7">
    <source>
        <dbReference type="ARBA" id="ARBA00018587"/>
    </source>
</evidence>
<dbReference type="GO" id="GO:0006950">
    <property type="term" value="P:response to stress"/>
    <property type="evidence" value="ECO:0007669"/>
    <property type="project" value="UniProtKB-ARBA"/>
</dbReference>